<dbReference type="PROSITE" id="PS00028">
    <property type="entry name" value="ZINC_FINGER_C2H2_1"/>
    <property type="match status" value="1"/>
</dbReference>
<dbReference type="GO" id="GO:0008270">
    <property type="term" value="F:zinc ion binding"/>
    <property type="evidence" value="ECO:0007669"/>
    <property type="project" value="UniProtKB-KW"/>
</dbReference>
<sequence>MQAGETYLIKQEPPYITGPVETEHAGIYAGVEASHGSSTASNLAAEESSDYCVHCQVKYAGSCPIHGPPLLGDTFQVGFGPGHTSSSVSPEQHYFSSNREMMELASQTHSPDLYTCGQCYLLFPNNEQLDLHLTGCHRDMKPSLPLQALSQDYSHQASRFSNKKSDINITHESTVMSEGTQNVGSVDPAAHFNQINSSGANS</sequence>
<dbReference type="EMBL" id="CAJHNH020002846">
    <property type="protein sequence ID" value="CAG5127896.1"/>
    <property type="molecule type" value="Genomic_DNA"/>
</dbReference>
<proteinExistence type="predicted"/>
<feature type="compositionally biased region" description="Polar residues" evidence="2">
    <location>
        <begin position="193"/>
        <end position="202"/>
    </location>
</feature>
<feature type="non-terminal residue" evidence="4">
    <location>
        <position position="1"/>
    </location>
</feature>
<evidence type="ECO:0000256" key="1">
    <source>
        <dbReference type="PROSITE-ProRule" id="PRU00042"/>
    </source>
</evidence>
<dbReference type="AlphaFoldDB" id="A0A8S3ZKV7"/>
<dbReference type="PROSITE" id="PS50157">
    <property type="entry name" value="ZINC_FINGER_C2H2_2"/>
    <property type="match status" value="1"/>
</dbReference>
<keyword evidence="1" id="KW-0863">Zinc-finger</keyword>
<name>A0A8S3ZKV7_9EUPU</name>
<dbReference type="Proteomes" id="UP000678393">
    <property type="component" value="Unassembled WGS sequence"/>
</dbReference>
<protein>
    <recommendedName>
        <fullName evidence="3">C2H2-type domain-containing protein</fullName>
    </recommendedName>
</protein>
<keyword evidence="1" id="KW-0862">Zinc</keyword>
<organism evidence="4 5">
    <name type="scientific">Candidula unifasciata</name>
    <dbReference type="NCBI Taxonomy" id="100452"/>
    <lineage>
        <taxon>Eukaryota</taxon>
        <taxon>Metazoa</taxon>
        <taxon>Spiralia</taxon>
        <taxon>Lophotrochozoa</taxon>
        <taxon>Mollusca</taxon>
        <taxon>Gastropoda</taxon>
        <taxon>Heterobranchia</taxon>
        <taxon>Euthyneura</taxon>
        <taxon>Panpulmonata</taxon>
        <taxon>Eupulmonata</taxon>
        <taxon>Stylommatophora</taxon>
        <taxon>Helicina</taxon>
        <taxon>Helicoidea</taxon>
        <taxon>Geomitridae</taxon>
        <taxon>Candidula</taxon>
    </lineage>
</organism>
<accession>A0A8S3ZKV7</accession>
<feature type="domain" description="C2H2-type" evidence="3">
    <location>
        <begin position="114"/>
        <end position="142"/>
    </location>
</feature>
<dbReference type="InterPro" id="IPR013087">
    <property type="entry name" value="Znf_C2H2_type"/>
</dbReference>
<feature type="region of interest" description="Disordered" evidence="2">
    <location>
        <begin position="179"/>
        <end position="202"/>
    </location>
</feature>
<gene>
    <name evidence="4" type="ORF">CUNI_LOCUS13454</name>
</gene>
<keyword evidence="1" id="KW-0479">Metal-binding</keyword>
<comment type="caution">
    <text evidence="4">The sequence shown here is derived from an EMBL/GenBank/DDBJ whole genome shotgun (WGS) entry which is preliminary data.</text>
</comment>
<evidence type="ECO:0000313" key="4">
    <source>
        <dbReference type="EMBL" id="CAG5127896.1"/>
    </source>
</evidence>
<reference evidence="4" key="1">
    <citation type="submission" date="2021-04" db="EMBL/GenBank/DDBJ databases">
        <authorList>
            <consortium name="Molecular Ecology Group"/>
        </authorList>
    </citation>
    <scope>NUCLEOTIDE SEQUENCE</scope>
</reference>
<evidence type="ECO:0000256" key="2">
    <source>
        <dbReference type="SAM" id="MobiDB-lite"/>
    </source>
</evidence>
<keyword evidence="5" id="KW-1185">Reference proteome</keyword>
<evidence type="ECO:0000313" key="5">
    <source>
        <dbReference type="Proteomes" id="UP000678393"/>
    </source>
</evidence>
<evidence type="ECO:0000259" key="3">
    <source>
        <dbReference type="PROSITE" id="PS50157"/>
    </source>
</evidence>